<dbReference type="InterPro" id="IPR036515">
    <property type="entry name" value="Transposase_17_sf"/>
</dbReference>
<evidence type="ECO:0000313" key="2">
    <source>
        <dbReference type="EMBL" id="GAA4451399.1"/>
    </source>
</evidence>
<accession>A0ABP8MKH8</accession>
<sequence>MQGIFRRRNLPHWDVPGHPVFITGCLRGCFSATGLKQIDEYREELECRSKPAKFSADQWEHHKQKLFFAFVDNLLDNDSPVQHLADDEQAKIVANAFLHFANERYKLLAFVVMPSHHHWLFRVNEDWADMEIARLKLLGKQDRTPREIISHSVQSFTATMCNRSRGVEETYWQQETFDHWARTEDEAIRIVHYIENNPVKAGLCAVAEDYGWSSAKIRHDLKISESQPIPKIVLP</sequence>
<proteinExistence type="predicted"/>
<reference evidence="3" key="1">
    <citation type="journal article" date="2019" name="Int. J. Syst. Evol. Microbiol.">
        <title>The Global Catalogue of Microorganisms (GCM) 10K type strain sequencing project: providing services to taxonomists for standard genome sequencing and annotation.</title>
        <authorList>
            <consortium name="The Broad Institute Genomics Platform"/>
            <consortium name="The Broad Institute Genome Sequencing Center for Infectious Disease"/>
            <person name="Wu L."/>
            <person name="Ma J."/>
        </authorList>
    </citation>
    <scope>NUCLEOTIDE SEQUENCE [LARGE SCALE GENOMIC DNA]</scope>
    <source>
        <strain evidence="3">JCM 17759</strain>
    </source>
</reference>
<dbReference type="InterPro" id="IPR052715">
    <property type="entry name" value="RAYT_transposase"/>
</dbReference>
<dbReference type="PANTHER" id="PTHR36966:SF1">
    <property type="entry name" value="REP-ASSOCIATED TYROSINE TRANSPOSASE"/>
    <property type="match status" value="1"/>
</dbReference>
<dbReference type="RefSeq" id="WP_345321443.1">
    <property type="nucleotide sequence ID" value="NZ_BAABGA010000024.1"/>
</dbReference>
<keyword evidence="3" id="KW-1185">Reference proteome</keyword>
<comment type="caution">
    <text evidence="2">The sequence shown here is derived from an EMBL/GenBank/DDBJ whole genome shotgun (WGS) entry which is preliminary data.</text>
</comment>
<evidence type="ECO:0000313" key="3">
    <source>
        <dbReference type="Proteomes" id="UP001500840"/>
    </source>
</evidence>
<dbReference type="Gene3D" id="3.30.70.1290">
    <property type="entry name" value="Transposase IS200-like"/>
    <property type="match status" value="1"/>
</dbReference>
<organism evidence="2 3">
    <name type="scientific">Novipirellula rosea</name>
    <dbReference type="NCBI Taxonomy" id="1031540"/>
    <lineage>
        <taxon>Bacteria</taxon>
        <taxon>Pseudomonadati</taxon>
        <taxon>Planctomycetota</taxon>
        <taxon>Planctomycetia</taxon>
        <taxon>Pirellulales</taxon>
        <taxon>Pirellulaceae</taxon>
        <taxon>Novipirellula</taxon>
    </lineage>
</organism>
<gene>
    <name evidence="2" type="ORF">GCM10023156_19020</name>
</gene>
<dbReference type="PROSITE" id="PS51257">
    <property type="entry name" value="PROKAR_LIPOPROTEIN"/>
    <property type="match status" value="1"/>
</dbReference>
<name>A0ABP8MKH8_9BACT</name>
<dbReference type="EMBL" id="BAABGA010000024">
    <property type="protein sequence ID" value="GAA4451399.1"/>
    <property type="molecule type" value="Genomic_DNA"/>
</dbReference>
<protein>
    <submittedName>
        <fullName evidence="2">Transposase</fullName>
    </submittedName>
</protein>
<feature type="domain" description="Transposase IS200-like" evidence="1">
    <location>
        <begin position="15"/>
        <end position="197"/>
    </location>
</feature>
<dbReference type="SMART" id="SM01321">
    <property type="entry name" value="Y1_Tnp"/>
    <property type="match status" value="1"/>
</dbReference>
<dbReference type="Proteomes" id="UP001500840">
    <property type="component" value="Unassembled WGS sequence"/>
</dbReference>
<dbReference type="InterPro" id="IPR002686">
    <property type="entry name" value="Transposase_17"/>
</dbReference>
<dbReference type="PANTHER" id="PTHR36966">
    <property type="entry name" value="REP-ASSOCIATED TYROSINE TRANSPOSASE"/>
    <property type="match status" value="1"/>
</dbReference>
<dbReference type="SUPFAM" id="SSF143422">
    <property type="entry name" value="Transposase IS200-like"/>
    <property type="match status" value="1"/>
</dbReference>
<evidence type="ECO:0000259" key="1">
    <source>
        <dbReference type="SMART" id="SM01321"/>
    </source>
</evidence>